<dbReference type="AlphaFoldDB" id="A0A9W9WVF7"/>
<proteinExistence type="predicted"/>
<comment type="caution">
    <text evidence="1">The sequence shown here is derived from an EMBL/GenBank/DDBJ whole genome shotgun (WGS) entry which is preliminary data.</text>
</comment>
<evidence type="ECO:0000313" key="1">
    <source>
        <dbReference type="EMBL" id="KAJ5477465.1"/>
    </source>
</evidence>
<name>A0A9W9WVF7_9EURO</name>
<sequence>MGVRDVRGQQLTPGRRVESGYGPLDSLYQSAIAATILGVNLRNLRGQERVTVAHHGSLHSEEVWHPKLYEDLFSSVADTRPEIDVALGCLTPAASASFTKSCLFQAEPPRSLKPGNMI</sequence>
<reference evidence="1" key="1">
    <citation type="submission" date="2022-12" db="EMBL/GenBank/DDBJ databases">
        <authorList>
            <person name="Petersen C."/>
        </authorList>
    </citation>
    <scope>NUCLEOTIDE SEQUENCE</scope>
    <source>
        <strain evidence="1">IBT 30728</strain>
    </source>
</reference>
<dbReference type="Proteomes" id="UP001148312">
    <property type="component" value="Unassembled WGS sequence"/>
</dbReference>
<keyword evidence="2" id="KW-1185">Reference proteome</keyword>
<reference evidence="1" key="2">
    <citation type="journal article" date="2023" name="IMA Fungus">
        <title>Comparative genomic study of the Penicillium genus elucidates a diverse pangenome and 15 lateral gene transfer events.</title>
        <authorList>
            <person name="Petersen C."/>
            <person name="Sorensen T."/>
            <person name="Nielsen M.R."/>
            <person name="Sondergaard T.E."/>
            <person name="Sorensen J.L."/>
            <person name="Fitzpatrick D.A."/>
            <person name="Frisvad J.C."/>
            <person name="Nielsen K.L."/>
        </authorList>
    </citation>
    <scope>NUCLEOTIDE SEQUENCE</scope>
    <source>
        <strain evidence="1">IBT 30728</strain>
    </source>
</reference>
<organism evidence="1 2">
    <name type="scientific">Penicillium diatomitis</name>
    <dbReference type="NCBI Taxonomy" id="2819901"/>
    <lineage>
        <taxon>Eukaryota</taxon>
        <taxon>Fungi</taxon>
        <taxon>Dikarya</taxon>
        <taxon>Ascomycota</taxon>
        <taxon>Pezizomycotina</taxon>
        <taxon>Eurotiomycetes</taxon>
        <taxon>Eurotiomycetidae</taxon>
        <taxon>Eurotiales</taxon>
        <taxon>Aspergillaceae</taxon>
        <taxon>Penicillium</taxon>
    </lineage>
</organism>
<evidence type="ECO:0000313" key="2">
    <source>
        <dbReference type="Proteomes" id="UP001148312"/>
    </source>
</evidence>
<accession>A0A9W9WVF7</accession>
<dbReference type="GeneID" id="81627459"/>
<dbReference type="EMBL" id="JAPWDQ010000010">
    <property type="protein sequence ID" value="KAJ5477465.1"/>
    <property type="molecule type" value="Genomic_DNA"/>
</dbReference>
<gene>
    <name evidence="1" type="ORF">N7539_007609</name>
</gene>
<dbReference type="RefSeq" id="XP_056788009.1">
    <property type="nucleotide sequence ID" value="XM_056937210.1"/>
</dbReference>
<protein>
    <submittedName>
        <fullName evidence="1">Uncharacterized protein</fullName>
    </submittedName>
</protein>